<evidence type="ECO:0000256" key="10">
    <source>
        <dbReference type="ARBA" id="ARBA00023180"/>
    </source>
</evidence>
<organism evidence="19 20">
    <name type="scientific">Naganishia liquefaciens</name>
    <dbReference type="NCBI Taxonomy" id="104408"/>
    <lineage>
        <taxon>Eukaryota</taxon>
        <taxon>Fungi</taxon>
        <taxon>Dikarya</taxon>
        <taxon>Basidiomycota</taxon>
        <taxon>Agaricomycotina</taxon>
        <taxon>Tremellomycetes</taxon>
        <taxon>Filobasidiales</taxon>
        <taxon>Filobasidiaceae</taxon>
        <taxon>Naganishia</taxon>
    </lineage>
</organism>
<evidence type="ECO:0000256" key="3">
    <source>
        <dbReference type="ARBA" id="ARBA00022692"/>
    </source>
</evidence>
<feature type="transmembrane region" description="Helical" evidence="16">
    <location>
        <begin position="1370"/>
        <end position="1392"/>
    </location>
</feature>
<evidence type="ECO:0000256" key="14">
    <source>
        <dbReference type="ARBA" id="ARBA00031902"/>
    </source>
</evidence>
<proteinExistence type="predicted"/>
<dbReference type="InterPro" id="IPR006581">
    <property type="entry name" value="VPS10"/>
</dbReference>
<evidence type="ECO:0000256" key="16">
    <source>
        <dbReference type="SAM" id="Phobius"/>
    </source>
</evidence>
<evidence type="ECO:0000256" key="4">
    <source>
        <dbReference type="ARBA" id="ARBA00022729"/>
    </source>
</evidence>
<dbReference type="SUPFAM" id="SSF110296">
    <property type="entry name" value="Oligoxyloglucan reducing end-specific cellobiohydrolase"/>
    <property type="match status" value="2"/>
</dbReference>
<feature type="domain" description="VPS10" evidence="18">
    <location>
        <begin position="729"/>
        <end position="1363"/>
    </location>
</feature>
<gene>
    <name evidence="19" type="ORF">NliqN6_0036</name>
</gene>
<dbReference type="Proteomes" id="UP000620104">
    <property type="component" value="Unassembled WGS sequence"/>
</dbReference>
<keyword evidence="5" id="KW-0677">Repeat</keyword>
<dbReference type="FunFam" id="2.10.70.80:FF:000001">
    <property type="entry name" value="Sortilin-related VPS10 domain-containing receptor 1"/>
    <property type="match status" value="1"/>
</dbReference>
<dbReference type="GO" id="GO:0006896">
    <property type="term" value="P:Golgi to vacuole transport"/>
    <property type="evidence" value="ECO:0007669"/>
    <property type="project" value="TreeGrafter"/>
</dbReference>
<dbReference type="GO" id="GO:0005794">
    <property type="term" value="C:Golgi apparatus"/>
    <property type="evidence" value="ECO:0007669"/>
    <property type="project" value="UniProtKB-SubCell"/>
</dbReference>
<dbReference type="OrthoDB" id="443634at2759"/>
<dbReference type="Gene3D" id="3.30.60.270">
    <property type="match status" value="2"/>
</dbReference>
<keyword evidence="8 16" id="KW-0472">Membrane</keyword>
<dbReference type="Gene3D" id="2.10.70.80">
    <property type="match status" value="2"/>
</dbReference>
<evidence type="ECO:0000256" key="12">
    <source>
        <dbReference type="ARBA" id="ARBA00031250"/>
    </source>
</evidence>
<dbReference type="PANTHER" id="PTHR12106:SF27">
    <property type="entry name" value="SORTILIN-RELATED RECEPTOR"/>
    <property type="match status" value="1"/>
</dbReference>
<dbReference type="CDD" id="cd15482">
    <property type="entry name" value="Sialidase_non-viral"/>
    <property type="match status" value="1"/>
</dbReference>
<evidence type="ECO:0000256" key="11">
    <source>
        <dbReference type="ARBA" id="ARBA00025569"/>
    </source>
</evidence>
<dbReference type="GO" id="GO:0006623">
    <property type="term" value="P:protein targeting to vacuole"/>
    <property type="evidence" value="ECO:0007669"/>
    <property type="project" value="TreeGrafter"/>
</dbReference>
<dbReference type="GO" id="GO:0005829">
    <property type="term" value="C:cytosol"/>
    <property type="evidence" value="ECO:0007669"/>
    <property type="project" value="GOC"/>
</dbReference>
<feature type="transmembrane region" description="Helical" evidence="16">
    <location>
        <begin position="1413"/>
        <end position="1436"/>
    </location>
</feature>
<protein>
    <recommendedName>
        <fullName evidence="2">Vacuolar protein sorting/targeting protein 10</fullName>
    </recommendedName>
    <alternativeName>
        <fullName evidence="13">Carboxypeptidase Y receptor</fullName>
    </alternativeName>
    <alternativeName>
        <fullName evidence="12 14">Sortilin VPS10</fullName>
    </alternativeName>
</protein>
<dbReference type="FunFam" id="3.30.60.270:FF:000005">
    <property type="entry name" value="Sortilin"/>
    <property type="match status" value="1"/>
</dbReference>
<keyword evidence="6 16" id="KW-1133">Transmembrane helix</keyword>
<keyword evidence="10" id="KW-0325">Glycoprotein</keyword>
<dbReference type="InterPro" id="IPR031777">
    <property type="entry name" value="Sortilin_C"/>
</dbReference>
<evidence type="ECO:0000313" key="19">
    <source>
        <dbReference type="EMBL" id="GHJ83634.1"/>
    </source>
</evidence>
<dbReference type="Pfam" id="PF15901">
    <property type="entry name" value="Sortilin_C"/>
    <property type="match status" value="2"/>
</dbReference>
<evidence type="ECO:0000256" key="5">
    <source>
        <dbReference type="ARBA" id="ARBA00022737"/>
    </source>
</evidence>
<evidence type="ECO:0000256" key="8">
    <source>
        <dbReference type="ARBA" id="ARBA00023136"/>
    </source>
</evidence>
<evidence type="ECO:0000256" key="17">
    <source>
        <dbReference type="SAM" id="SignalP"/>
    </source>
</evidence>
<keyword evidence="9" id="KW-0675">Receptor</keyword>
<comment type="function">
    <text evidence="11">Functions as a sorting receptor in the Golgi compartment required for the intracellular sorting and delivery of soluble vacuolar proteins, like carboxypeptidase Y (CPY) and proteinase A. Executes multiple rounds of sorting by cycling between the late Golgi and a prevacuolar endosome-like compartment.</text>
</comment>
<name>A0A8H3YBU6_9TREE</name>
<sequence>MRLLGILLLALGAVHAADPKVAVTRLKNLPSKLFYFEDTSTILLHDPLASEVKISTDEGATWQPIPNVPQGTAIRLIQHPFNNDMAFIIGKEGVNYATYNRGASWGAWDFGDDVRGREASLSSDSVMSFHATQNEWILIQVKACEATGVGRWGGGHSCWDETWYTQDAFRSPPKLLLEQTSSCVFARGSKTFTSGTESQIFCAAFDGANNKDSNDGWHSITESRLYESDEWFTDGRKRFVDLGIGKRARGVAGLGVVGGYIVVALKDPDTTGPSSSNDPMHLYTSTDARTFHLARFPHSALPTLKENSYTVVESTTHSLAIDILTDPRASVGTLFVSDQEGVYFVQALQGTNRNDLGIVDYEGITGLEGVGLANVVKNREEVVGWGEEKKLQTLMTYDDGSSWSPIQAPATRLNGDAYTCDTTDLASCSLHLHSVSSPHNYGKTFSSPAPGFIMGVGSVGSTLEPYDDCDTYVSSDAGVTWRMAQEGAHKYEMGDQGAILIVIDDEDRTDHVHYSYDFGKTWERLDLGVTLRALLLTTVPDSTSQKFMILGTLARGDASGDGRHAVVHVDFADLQQRKCTEADFERWYVRPRAGRDCILGHKQWYKRRKPDAACYVGNKFDEEIGHEEDCECADEDFECDFNYVLADGECVSKGLETVPAGSCTREGQTYLGSSGYRKIPGDTCKGGLEKDKPVRKDCSLARPEDGKASHVVHEFDSLVVSQQYFGQGTTVLLQLADDSVWQSSNEGFSWKRLYEDEHFLAIIMHAYATERAYLVTDSRKMYYTTDTGRTWSTIQAPADPNPFNLPMLDFHPTRPDWIIFTGAADCTNTLSTTCRAIAYYSTDNGRKWKKLDEYVRTCSWARDARLKIDEREIICESYRDKRGTQRSPDYNPVQLIAGQQFYSRKTKLFDSVVGHATFSEYMIVAELDEATNMLRLQVSLDGLHFSEGQFPPSMKIDNRAYTILESSTDSVFLHVTMSDQPGNEWGSIFKSNSNGTYYSLAVEHVNRDMRGYTDFEKMIGLDGIALINVVANPEAAGVSGNKKLRTLITHNDGATWKPMSPPARDSLGQEYDCTTTSCGLHVWGYTSRRDFRATYSSPSAVGLMMAVGNVGETLAPYTESDVFLTRDGGKVWEEVHKDAHLWEFGDSGSVLVLVNDEGPVDHVIYSTDEGLSWNEYVFDKRLRVGSIQTVPTDTSRKFILIGTAPGEAERSVIVHLDFSQITQRKCVLNIEDPQHDDMELWSPSESRDGECLFGRKTLYHRRIRDHNCYIGETLVHPRTVVRNCTCVASDFECEFNHVRNADGQCVLVEGAVALARDTSAEQCGGFEQYWYERTAYRKIPYSSCQGGDRPDRGTRHACPGLVGGSGFGAFLYWVVLVLVSAGAAAAVAYFFYTRKDRGAIRLSEHRAFGGESGALSTLASVPYFLLGIAATAGAWIQERIPFVRGLFPGGGASYRHVPIDEDAEILNAYDED</sequence>
<evidence type="ECO:0000256" key="15">
    <source>
        <dbReference type="ARBA" id="ARBA00046293"/>
    </source>
</evidence>
<dbReference type="SMART" id="SM00602">
    <property type="entry name" value="VPS10"/>
    <property type="match status" value="2"/>
</dbReference>
<dbReference type="InterPro" id="IPR015943">
    <property type="entry name" value="WD40/YVTN_repeat-like_dom_sf"/>
</dbReference>
<comment type="subcellular location">
    <subcellularLocation>
        <location evidence="1">Golgi apparatus</location>
        <location evidence="1">trans-Golgi network membrane</location>
    </subcellularLocation>
    <subcellularLocation>
        <location evidence="15">Prevacuolar compartment membrane</location>
    </subcellularLocation>
</comment>
<evidence type="ECO:0000313" key="20">
    <source>
        <dbReference type="Proteomes" id="UP000620104"/>
    </source>
</evidence>
<dbReference type="InterPro" id="IPR031778">
    <property type="entry name" value="Sortilin_N"/>
</dbReference>
<evidence type="ECO:0000256" key="1">
    <source>
        <dbReference type="ARBA" id="ARBA00004198"/>
    </source>
</evidence>
<feature type="domain" description="VPS10" evidence="18">
    <location>
        <begin position="41"/>
        <end position="703"/>
    </location>
</feature>
<evidence type="ECO:0000256" key="6">
    <source>
        <dbReference type="ARBA" id="ARBA00022989"/>
    </source>
</evidence>
<comment type="caution">
    <text evidence="19">The sequence shown here is derived from an EMBL/GenBank/DDBJ whole genome shotgun (WGS) entry which is preliminary data.</text>
</comment>
<evidence type="ECO:0000256" key="2">
    <source>
        <dbReference type="ARBA" id="ARBA00015369"/>
    </source>
</evidence>
<reference evidence="19" key="1">
    <citation type="submission" date="2020-07" db="EMBL/GenBank/DDBJ databases">
        <title>Draft Genome Sequence of a Deep-Sea Yeast, Naganishia (Cryptococcus) liquefaciens strain N6.</title>
        <authorList>
            <person name="Han Y.W."/>
            <person name="Kajitani R."/>
            <person name="Morimoto H."/>
            <person name="Parhat M."/>
            <person name="Tsubouchi H."/>
            <person name="Bakenova O."/>
            <person name="Ogata M."/>
            <person name="Argunhan B."/>
            <person name="Aoki R."/>
            <person name="Kajiwara S."/>
            <person name="Itoh T."/>
            <person name="Iwasaki H."/>
        </authorList>
    </citation>
    <scope>NUCLEOTIDE SEQUENCE</scope>
    <source>
        <strain evidence="19">N6</strain>
    </source>
</reference>
<keyword evidence="3 16" id="KW-0812">Transmembrane</keyword>
<dbReference type="PANTHER" id="PTHR12106">
    <property type="entry name" value="SORTILIN RELATED"/>
    <property type="match status" value="1"/>
</dbReference>
<dbReference type="EMBL" id="BLZA01000002">
    <property type="protein sequence ID" value="GHJ83634.1"/>
    <property type="molecule type" value="Genomic_DNA"/>
</dbReference>
<evidence type="ECO:0000256" key="13">
    <source>
        <dbReference type="ARBA" id="ARBA00031354"/>
    </source>
</evidence>
<dbReference type="GO" id="GO:0006895">
    <property type="term" value="P:Golgi to endosome transport"/>
    <property type="evidence" value="ECO:0007669"/>
    <property type="project" value="TreeGrafter"/>
</dbReference>
<keyword evidence="20" id="KW-1185">Reference proteome</keyword>
<dbReference type="Gene3D" id="2.130.10.10">
    <property type="entry name" value="YVTN repeat-like/Quinoprotein amine dehydrogenase"/>
    <property type="match status" value="2"/>
</dbReference>
<evidence type="ECO:0000259" key="18">
    <source>
        <dbReference type="SMART" id="SM00602"/>
    </source>
</evidence>
<keyword evidence="7" id="KW-0333">Golgi apparatus</keyword>
<dbReference type="Pfam" id="PF15902">
    <property type="entry name" value="Sortilin-Vps10"/>
    <property type="match status" value="2"/>
</dbReference>
<dbReference type="InterPro" id="IPR050310">
    <property type="entry name" value="VPS10-sortilin"/>
</dbReference>
<evidence type="ECO:0000256" key="9">
    <source>
        <dbReference type="ARBA" id="ARBA00023170"/>
    </source>
</evidence>
<dbReference type="GO" id="GO:0016020">
    <property type="term" value="C:membrane"/>
    <property type="evidence" value="ECO:0007669"/>
    <property type="project" value="InterPro"/>
</dbReference>
<feature type="chain" id="PRO_5034247923" description="Vacuolar protein sorting/targeting protein 10" evidence="17">
    <location>
        <begin position="17"/>
        <end position="1472"/>
    </location>
</feature>
<accession>A0A8H3YBU6</accession>
<feature type="signal peptide" evidence="17">
    <location>
        <begin position="1"/>
        <end position="16"/>
    </location>
</feature>
<keyword evidence="4 17" id="KW-0732">Signal</keyword>
<evidence type="ECO:0000256" key="7">
    <source>
        <dbReference type="ARBA" id="ARBA00023034"/>
    </source>
</evidence>